<sequence>MRQSAGAHSATAGEGMQRGTTTMENLPKRRFEIVLSELPKTVQDALTVTRKLGFRYLWVDSLCIVQDDSHDWAKEVGKMAEVYMGASVTISACSASNAEQDFLYRRRLDDVLGNKYRPQLLKFRYQCLPPEATQPENMATGWLYVATWGNSRCEHPIKERAWTLQEFLLSRRLLLYCASRIEWFCGGAWTNEHDTRICSAGRTLLPHLTWSEVIREYTGRASSRSDDRLAALGAVARQFALLQRQSRQLPPSPPPSTAELAKDYLAGLWRDDLFVHLGWRTLYVRPLPRHPWRAPSWSWAAVDSKVAMMLPYMYEDGEPPPPPPPPPRLLADEIVPAFVENPFGAVAKAVLRIEAPLLRVRYYYLPKVAAEAGGELKLDGVIVVLRDQSGAADEEGTGVVAGEVLGQGEGSVASGDAALEGDREIVRTCIVLDALDSLPFLTVADASERREQVAELWLMRLPNFVYLVLVEVGEGVFRRCGALYLNVLFWEAAEPKTTERAMLQRAMNRVPWRTFDFV</sequence>
<gene>
    <name evidence="3" type="ORF">SLS56_006946</name>
</gene>
<name>A0ABR3SQ42_9PEZI</name>
<feature type="domain" description="Heterokaryon incompatibility" evidence="2">
    <location>
        <begin position="28"/>
        <end position="166"/>
    </location>
</feature>
<dbReference type="InterPro" id="IPR010730">
    <property type="entry name" value="HET"/>
</dbReference>
<keyword evidence="4" id="KW-1185">Reference proteome</keyword>
<evidence type="ECO:0000256" key="1">
    <source>
        <dbReference type="SAM" id="MobiDB-lite"/>
    </source>
</evidence>
<dbReference type="EMBL" id="JAJVDC020000085">
    <property type="protein sequence ID" value="KAL1626280.1"/>
    <property type="molecule type" value="Genomic_DNA"/>
</dbReference>
<evidence type="ECO:0000313" key="3">
    <source>
        <dbReference type="EMBL" id="KAL1626280.1"/>
    </source>
</evidence>
<comment type="caution">
    <text evidence="3">The sequence shown here is derived from an EMBL/GenBank/DDBJ whole genome shotgun (WGS) entry which is preliminary data.</text>
</comment>
<proteinExistence type="predicted"/>
<accession>A0ABR3SQ42</accession>
<dbReference type="PANTHER" id="PTHR33112:SF16">
    <property type="entry name" value="HETEROKARYON INCOMPATIBILITY DOMAIN-CONTAINING PROTEIN"/>
    <property type="match status" value="1"/>
</dbReference>
<organism evidence="3 4">
    <name type="scientific">Neofusicoccum ribis</name>
    <dbReference type="NCBI Taxonomy" id="45134"/>
    <lineage>
        <taxon>Eukaryota</taxon>
        <taxon>Fungi</taxon>
        <taxon>Dikarya</taxon>
        <taxon>Ascomycota</taxon>
        <taxon>Pezizomycotina</taxon>
        <taxon>Dothideomycetes</taxon>
        <taxon>Dothideomycetes incertae sedis</taxon>
        <taxon>Botryosphaeriales</taxon>
        <taxon>Botryosphaeriaceae</taxon>
        <taxon>Neofusicoccum</taxon>
    </lineage>
</organism>
<evidence type="ECO:0000313" key="4">
    <source>
        <dbReference type="Proteomes" id="UP001521116"/>
    </source>
</evidence>
<reference evidence="3 4" key="1">
    <citation type="submission" date="2024-02" db="EMBL/GenBank/DDBJ databases">
        <title>De novo assembly and annotation of 12 fungi associated with fruit tree decline syndrome in Ontario, Canada.</title>
        <authorList>
            <person name="Sulman M."/>
            <person name="Ellouze W."/>
            <person name="Ilyukhin E."/>
        </authorList>
    </citation>
    <scope>NUCLEOTIDE SEQUENCE [LARGE SCALE GENOMIC DNA]</scope>
    <source>
        <strain evidence="3 4">M1-105</strain>
    </source>
</reference>
<dbReference type="Pfam" id="PF06985">
    <property type="entry name" value="HET"/>
    <property type="match status" value="1"/>
</dbReference>
<evidence type="ECO:0000259" key="2">
    <source>
        <dbReference type="Pfam" id="PF06985"/>
    </source>
</evidence>
<feature type="region of interest" description="Disordered" evidence="1">
    <location>
        <begin position="1"/>
        <end position="22"/>
    </location>
</feature>
<dbReference type="Proteomes" id="UP001521116">
    <property type="component" value="Unassembled WGS sequence"/>
</dbReference>
<protein>
    <recommendedName>
        <fullName evidence="2">Heterokaryon incompatibility domain-containing protein</fullName>
    </recommendedName>
</protein>
<dbReference type="PANTHER" id="PTHR33112">
    <property type="entry name" value="DOMAIN PROTEIN, PUTATIVE-RELATED"/>
    <property type="match status" value="1"/>
</dbReference>